<keyword evidence="3" id="KW-1185">Reference proteome</keyword>
<evidence type="ECO:0000256" key="1">
    <source>
        <dbReference type="SAM" id="SignalP"/>
    </source>
</evidence>
<keyword evidence="1" id="KW-0732">Signal</keyword>
<dbReference type="PANTHER" id="PTHR36057">
    <property type="match status" value="1"/>
</dbReference>
<proteinExistence type="predicted"/>
<feature type="signal peptide" evidence="1">
    <location>
        <begin position="1"/>
        <end position="24"/>
    </location>
</feature>
<evidence type="ECO:0000313" key="3">
    <source>
        <dbReference type="Proteomes" id="UP000203464"/>
    </source>
</evidence>
<dbReference type="OrthoDB" id="9808254at2"/>
<evidence type="ECO:0008006" key="4">
    <source>
        <dbReference type="Google" id="ProtNLM"/>
    </source>
</evidence>
<feature type="chain" id="PRO_5012263420" description="DUF1223 domain-containing protein" evidence="1">
    <location>
        <begin position="25"/>
        <end position="234"/>
    </location>
</feature>
<sequence length="234" mass="25051">MRQTITATLSALATCFTMASPAVADGPTVIELYTSQGCSSCPPADEILHELAGQSDVIALALHVDYWDYIGWADIFADPAHTRRQQNYARVAGASSIYTPQMVIGGADHVIGTKPMDVANLIRTHSARPTGTRISLQRSGNQLQISGQTARALRNGTVVQVIRYSPEETVDVRRGENAGRTLTYSNIVTQWSEVGEWSGSGDLNMNVRISGNSPVVVIVQEPGPGAVMASAVLR</sequence>
<dbReference type="RefSeq" id="WP_093995113.1">
    <property type="nucleotide sequence ID" value="NZ_FXYD01000001.1"/>
</dbReference>
<dbReference type="InterPro" id="IPR010634">
    <property type="entry name" value="DUF1223"/>
</dbReference>
<dbReference type="InterPro" id="IPR036249">
    <property type="entry name" value="Thioredoxin-like_sf"/>
</dbReference>
<dbReference type="SUPFAM" id="SSF52833">
    <property type="entry name" value="Thioredoxin-like"/>
    <property type="match status" value="1"/>
</dbReference>
<dbReference type="Proteomes" id="UP000203464">
    <property type="component" value="Unassembled WGS sequence"/>
</dbReference>
<protein>
    <recommendedName>
        <fullName evidence="4">DUF1223 domain-containing protein</fullName>
    </recommendedName>
</protein>
<organism evidence="2 3">
    <name type="scientific">Octadecabacter ascidiaceicola</name>
    <dbReference type="NCBI Taxonomy" id="1655543"/>
    <lineage>
        <taxon>Bacteria</taxon>
        <taxon>Pseudomonadati</taxon>
        <taxon>Pseudomonadota</taxon>
        <taxon>Alphaproteobacteria</taxon>
        <taxon>Rhodobacterales</taxon>
        <taxon>Roseobacteraceae</taxon>
        <taxon>Octadecabacter</taxon>
    </lineage>
</organism>
<name>A0A238JP54_9RHOB</name>
<dbReference type="EMBL" id="FXYD01000001">
    <property type="protein sequence ID" value="SMX32285.1"/>
    <property type="molecule type" value="Genomic_DNA"/>
</dbReference>
<evidence type="ECO:0000313" key="2">
    <source>
        <dbReference type="EMBL" id="SMX32285.1"/>
    </source>
</evidence>
<dbReference type="Pfam" id="PF06764">
    <property type="entry name" value="DUF1223"/>
    <property type="match status" value="1"/>
</dbReference>
<reference evidence="3" key="1">
    <citation type="submission" date="2017-05" db="EMBL/GenBank/DDBJ databases">
        <authorList>
            <person name="Rodrigo-Torres L."/>
            <person name="Arahal R. D."/>
            <person name="Lucena T."/>
        </authorList>
    </citation>
    <scope>NUCLEOTIDE SEQUENCE [LARGE SCALE GENOMIC DNA]</scope>
    <source>
        <strain evidence="3">CECT 8868</strain>
    </source>
</reference>
<dbReference type="AlphaFoldDB" id="A0A238JP54"/>
<dbReference type="PANTHER" id="PTHR36057:SF1">
    <property type="entry name" value="LIPOPROTEIN LIPID ATTACHMENT SITE-LIKE PROTEIN, PUTATIVE (DUF1223)-RELATED"/>
    <property type="match status" value="1"/>
</dbReference>
<accession>A0A238JP54</accession>
<gene>
    <name evidence="2" type="ORF">OCA8868_00694</name>
</gene>